<dbReference type="OrthoDB" id="427480at2759"/>
<dbReference type="InterPro" id="IPR011009">
    <property type="entry name" value="Kinase-like_dom_sf"/>
</dbReference>
<comment type="caution">
    <text evidence="2">The sequence shown here is derived from an EMBL/GenBank/DDBJ whole genome shotgun (WGS) entry which is preliminary data.</text>
</comment>
<dbReference type="InterPro" id="IPR004147">
    <property type="entry name" value="ABC1_dom"/>
</dbReference>
<evidence type="ECO:0000313" key="3">
    <source>
        <dbReference type="Proteomes" id="UP000324585"/>
    </source>
</evidence>
<dbReference type="AlphaFoldDB" id="A0A5J4Z2F0"/>
<reference evidence="3" key="1">
    <citation type="journal article" date="2019" name="Nat. Commun.">
        <title>Expansion of phycobilisome linker gene families in mesophilic red algae.</title>
        <authorList>
            <person name="Lee J."/>
            <person name="Kim D."/>
            <person name="Bhattacharya D."/>
            <person name="Yoon H.S."/>
        </authorList>
    </citation>
    <scope>NUCLEOTIDE SEQUENCE [LARGE SCALE GENOMIC DNA]</scope>
    <source>
        <strain evidence="3">CCMP 1328</strain>
    </source>
</reference>
<protein>
    <submittedName>
        <fullName evidence="2">Putative aarF domain-containing protein kinase 1</fullName>
    </submittedName>
</protein>
<accession>A0A5J4Z2F0</accession>
<keyword evidence="2" id="KW-0418">Kinase</keyword>
<feature type="domain" description="ABC1 atypical kinase-like" evidence="1">
    <location>
        <begin position="127"/>
        <end position="396"/>
    </location>
</feature>
<dbReference type="Proteomes" id="UP000324585">
    <property type="component" value="Unassembled WGS sequence"/>
</dbReference>
<evidence type="ECO:0000259" key="1">
    <source>
        <dbReference type="Pfam" id="PF03109"/>
    </source>
</evidence>
<keyword evidence="2" id="KW-0808">Transferase</keyword>
<dbReference type="GO" id="GO:0016301">
    <property type="term" value="F:kinase activity"/>
    <property type="evidence" value="ECO:0007669"/>
    <property type="project" value="UniProtKB-KW"/>
</dbReference>
<dbReference type="PANTHER" id="PTHR43173">
    <property type="entry name" value="ABC1 FAMILY PROTEIN"/>
    <property type="match status" value="1"/>
</dbReference>
<dbReference type="SUPFAM" id="SSF56112">
    <property type="entry name" value="Protein kinase-like (PK-like)"/>
    <property type="match status" value="1"/>
</dbReference>
<dbReference type="PANTHER" id="PTHR43173:SF19">
    <property type="entry name" value="AARF DOMAIN-CONTAINING PROTEIN KINASE 1"/>
    <property type="match status" value="1"/>
</dbReference>
<dbReference type="CDD" id="cd05121">
    <property type="entry name" value="ABC1_ADCK3-like"/>
    <property type="match status" value="1"/>
</dbReference>
<dbReference type="EMBL" id="VRMN01000002">
    <property type="protein sequence ID" value="KAA8497322.1"/>
    <property type="molecule type" value="Genomic_DNA"/>
</dbReference>
<organism evidence="2 3">
    <name type="scientific">Porphyridium purpureum</name>
    <name type="common">Red alga</name>
    <name type="synonym">Porphyridium cruentum</name>
    <dbReference type="NCBI Taxonomy" id="35688"/>
    <lineage>
        <taxon>Eukaryota</taxon>
        <taxon>Rhodophyta</taxon>
        <taxon>Bangiophyceae</taxon>
        <taxon>Porphyridiales</taxon>
        <taxon>Porphyridiaceae</taxon>
        <taxon>Porphyridium</taxon>
    </lineage>
</organism>
<evidence type="ECO:0000313" key="2">
    <source>
        <dbReference type="EMBL" id="KAA8497322.1"/>
    </source>
</evidence>
<name>A0A5J4Z2F0_PORPP</name>
<dbReference type="InterPro" id="IPR051130">
    <property type="entry name" value="Mito_struct-func_regulator"/>
</dbReference>
<gene>
    <name evidence="2" type="ORF">FVE85_1051</name>
</gene>
<proteinExistence type="predicted"/>
<keyword evidence="3" id="KW-1185">Reference proteome</keyword>
<dbReference type="Pfam" id="PF03109">
    <property type="entry name" value="ABC1"/>
    <property type="match status" value="1"/>
</dbReference>
<sequence>MGSATQQRIRVWVTGAAAVSLASTAAVLYRDRDPASVRMDWPVPLELAYRRVFVLRTAAQLSWRLLRFRRVEADLDEPRVAQWHAETAAHCARACSRLGGLYVKLAQAISSMPGSLRGEYMDALLPLTDSAACSSWQHAKMAIERELQRPLGELFSRVDTTPLACASIAQTHRAVLRSDEGHQDTESVGATDAADVVVKVQHFRIKEQMVSDLRMLHAVLWCAGFWRDVDRKVLRFLIKTLDGLERDLLTELDFVAERSNADAVRPFFEKYAANQVTVPRMYPAYSTDRVLTMERIPGRRIDDAVADMSPEERRQVSDALAECLSVMLFRAGLFHADLHAANVFAVQDSAHEREAPTSDAAGAPKARHFRIALLDHAQYCRIDRDARLRMCEMIASTSYSFNDHLLALVQDNDAASNGSPAESKQARQPGFDELVLGMMLRPEFLLRAVQLSAEERRAVREHLQGSFAVFLDGDPSDVALRSSRARRNGGAADDEEDVLQGADTDQQHRALVLIRSVALGHELHKRVVGDRKQARFQRSLIYVWDALDEYHAGYTFPLDAIVHPVVFNLLYIFHWSSLQLLGLSLDRMTRAAPATPSGSS</sequence>